<proteinExistence type="predicted"/>
<dbReference type="InterPro" id="IPR012349">
    <property type="entry name" value="Split_barrel_FMN-bd"/>
</dbReference>
<dbReference type="InterPro" id="IPR052917">
    <property type="entry name" value="Stress-Dev_Protein"/>
</dbReference>
<evidence type="ECO:0000259" key="1">
    <source>
        <dbReference type="Pfam" id="PF16242"/>
    </source>
</evidence>
<dbReference type="PANTHER" id="PTHR34818:SF1">
    <property type="entry name" value="PROTEIN BLI-3"/>
    <property type="match status" value="1"/>
</dbReference>
<evidence type="ECO:0000313" key="2">
    <source>
        <dbReference type="EMBL" id="PZF78362.1"/>
    </source>
</evidence>
<dbReference type="Proteomes" id="UP000248795">
    <property type="component" value="Unassembled WGS sequence"/>
</dbReference>
<accession>A0A2W2AX81</accession>
<protein>
    <submittedName>
        <fullName evidence="2">General stress protein</fullName>
    </submittedName>
</protein>
<dbReference type="PANTHER" id="PTHR34818">
    <property type="entry name" value="PROTEIN BLI-3"/>
    <property type="match status" value="1"/>
</dbReference>
<reference evidence="3" key="1">
    <citation type="submission" date="2018-06" db="EMBL/GenBank/DDBJ databases">
        <title>Aestuariibacter litoralis strain KCTC 52945T.</title>
        <authorList>
            <person name="Li X."/>
            <person name="Salam N."/>
            <person name="Li J.-L."/>
            <person name="Chen Y.-M."/>
            <person name="Yang Z.-W."/>
            <person name="Zhang L.-Y."/>
            <person name="Han M.-X."/>
            <person name="Xiao M."/>
            <person name="Li W.-J."/>
        </authorList>
    </citation>
    <scope>NUCLEOTIDE SEQUENCE [LARGE SCALE GENOMIC DNA]</scope>
    <source>
        <strain evidence="3">KCTC 52945</strain>
    </source>
</reference>
<keyword evidence="3" id="KW-1185">Reference proteome</keyword>
<dbReference type="InterPro" id="IPR038725">
    <property type="entry name" value="YdaG_split_barrel_FMN-bd"/>
</dbReference>
<feature type="domain" description="General stress protein FMN-binding split barrel" evidence="1">
    <location>
        <begin position="10"/>
        <end position="140"/>
    </location>
</feature>
<sequence length="162" mass="18293">MGSKNHELETKFWMALKSDMTMMLGLVGVEESHTRPMTAQLRGSEGPIFFFTARDTSLVQNLRADSRAIGTFAAKDHEIFASVHGRLSLSNDPEIIDELWNPYVEAWFEGGKDDPELALIRFDADRAEIWENEGGLFAGLKMLFGHDPKQDAREHVAKVDLR</sequence>
<dbReference type="RefSeq" id="WP_111195689.1">
    <property type="nucleotide sequence ID" value="NZ_QKVK01000001.1"/>
</dbReference>
<dbReference type="AlphaFoldDB" id="A0A2W2AX81"/>
<dbReference type="EMBL" id="QKVK01000001">
    <property type="protein sequence ID" value="PZF78362.1"/>
    <property type="molecule type" value="Genomic_DNA"/>
</dbReference>
<dbReference type="Pfam" id="PF16242">
    <property type="entry name" value="Pyrid_ox_like"/>
    <property type="match status" value="1"/>
</dbReference>
<comment type="caution">
    <text evidence="2">The sequence shown here is derived from an EMBL/GenBank/DDBJ whole genome shotgun (WGS) entry which is preliminary data.</text>
</comment>
<gene>
    <name evidence="2" type="ORF">DK847_00625</name>
</gene>
<name>A0A2W2AX81_9HYPH</name>
<evidence type="ECO:0000313" key="3">
    <source>
        <dbReference type="Proteomes" id="UP000248795"/>
    </source>
</evidence>
<dbReference type="Gene3D" id="2.30.110.10">
    <property type="entry name" value="Electron Transport, Fmn-binding Protein, Chain A"/>
    <property type="match status" value="1"/>
</dbReference>
<organism evidence="2 3">
    <name type="scientific">Aestuariivirga litoralis</name>
    <dbReference type="NCBI Taxonomy" id="2650924"/>
    <lineage>
        <taxon>Bacteria</taxon>
        <taxon>Pseudomonadati</taxon>
        <taxon>Pseudomonadota</taxon>
        <taxon>Alphaproteobacteria</taxon>
        <taxon>Hyphomicrobiales</taxon>
        <taxon>Aestuariivirgaceae</taxon>
        <taxon>Aestuariivirga</taxon>
    </lineage>
</organism>
<dbReference type="SUPFAM" id="SSF50475">
    <property type="entry name" value="FMN-binding split barrel"/>
    <property type="match status" value="1"/>
</dbReference>